<proteinExistence type="predicted"/>
<reference evidence="2 3" key="1">
    <citation type="submission" date="2016-11" db="EMBL/GenBank/DDBJ databases">
        <authorList>
            <person name="Varghese N."/>
            <person name="Submissions S."/>
        </authorList>
    </citation>
    <scope>NUCLEOTIDE SEQUENCE [LARGE SCALE GENOMIC DNA]</scope>
    <source>
        <strain evidence="2 3">NFIX07</strain>
    </source>
</reference>
<name>A0ABY1H5K0_9STAP</name>
<dbReference type="SMART" id="SM00530">
    <property type="entry name" value="HTH_XRE"/>
    <property type="match status" value="1"/>
</dbReference>
<dbReference type="Proteomes" id="UP000182665">
    <property type="component" value="Unassembled WGS sequence"/>
</dbReference>
<dbReference type="CDD" id="cd00093">
    <property type="entry name" value="HTH_XRE"/>
    <property type="match status" value="1"/>
</dbReference>
<dbReference type="EMBL" id="FPKT01000016">
    <property type="protein sequence ID" value="SFZ79167.1"/>
    <property type="molecule type" value="Genomic_DNA"/>
</dbReference>
<organism evidence="2 3">
    <name type="scientific">Staphylococcus pasteuri</name>
    <dbReference type="NCBI Taxonomy" id="45972"/>
    <lineage>
        <taxon>Bacteria</taxon>
        <taxon>Bacillati</taxon>
        <taxon>Bacillota</taxon>
        <taxon>Bacilli</taxon>
        <taxon>Bacillales</taxon>
        <taxon>Staphylococcaceae</taxon>
        <taxon>Staphylococcus</taxon>
    </lineage>
</organism>
<dbReference type="PROSITE" id="PS50943">
    <property type="entry name" value="HTH_CROC1"/>
    <property type="match status" value="1"/>
</dbReference>
<dbReference type="Pfam" id="PF01381">
    <property type="entry name" value="HTH_3"/>
    <property type="match status" value="1"/>
</dbReference>
<gene>
    <name evidence="2" type="ORF">SAMN03097721_02600</name>
</gene>
<dbReference type="SUPFAM" id="SSF47413">
    <property type="entry name" value="lambda repressor-like DNA-binding domains"/>
    <property type="match status" value="1"/>
</dbReference>
<dbReference type="Gene3D" id="1.10.260.40">
    <property type="entry name" value="lambda repressor-like DNA-binding domains"/>
    <property type="match status" value="1"/>
</dbReference>
<sequence length="75" mass="8542">MLSKKVNGGVIMATTEFGMKVRMELLKRNITNKQLADMLGISSAYLSDILRGRRDAFEQKKRIAKILEIKEEVKS</sequence>
<comment type="caution">
    <text evidence="2">The sequence shown here is derived from an EMBL/GenBank/DDBJ whole genome shotgun (WGS) entry which is preliminary data.</text>
</comment>
<evidence type="ECO:0000313" key="2">
    <source>
        <dbReference type="EMBL" id="SFZ79167.1"/>
    </source>
</evidence>
<evidence type="ECO:0000313" key="3">
    <source>
        <dbReference type="Proteomes" id="UP000182665"/>
    </source>
</evidence>
<accession>A0ABY1H5K0</accession>
<dbReference type="InterPro" id="IPR010982">
    <property type="entry name" value="Lambda_DNA-bd_dom_sf"/>
</dbReference>
<keyword evidence="3" id="KW-1185">Reference proteome</keyword>
<evidence type="ECO:0000259" key="1">
    <source>
        <dbReference type="PROSITE" id="PS50943"/>
    </source>
</evidence>
<dbReference type="InterPro" id="IPR001387">
    <property type="entry name" value="Cro/C1-type_HTH"/>
</dbReference>
<feature type="domain" description="HTH cro/C1-type" evidence="1">
    <location>
        <begin position="21"/>
        <end position="73"/>
    </location>
</feature>
<protein>
    <submittedName>
        <fullName evidence="2">Helix-turn-helix</fullName>
    </submittedName>
</protein>